<organism evidence="11 12">
    <name type="scientific">Candidatus Ozemobacter sibiricus</name>
    <dbReference type="NCBI Taxonomy" id="2268124"/>
    <lineage>
        <taxon>Bacteria</taxon>
        <taxon>Candidatus Ozemobacteria</taxon>
        <taxon>Candidatus Ozemobacterales</taxon>
        <taxon>Candidatus Ozemobacteraceae</taxon>
        <taxon>Candidatus Ozemobacter</taxon>
    </lineage>
</organism>
<keyword evidence="4 6" id="KW-0267">Excision nuclease</keyword>
<dbReference type="SUPFAM" id="SSF82771">
    <property type="entry name" value="GIY-YIG endonuclease"/>
    <property type="match status" value="1"/>
</dbReference>
<dbReference type="InterPro" id="IPR036876">
    <property type="entry name" value="UVR_dom_sf"/>
</dbReference>
<evidence type="ECO:0000259" key="9">
    <source>
        <dbReference type="PROSITE" id="PS50164"/>
    </source>
</evidence>
<dbReference type="Pfam" id="PF14520">
    <property type="entry name" value="HHH_5"/>
    <property type="match status" value="1"/>
</dbReference>
<reference evidence="11 12" key="1">
    <citation type="submission" date="2018-05" db="EMBL/GenBank/DDBJ databases">
        <title>A metagenomic window into the 2 km-deep terrestrial subsurface aquifer revealed taxonomically and functionally diverse microbial community comprising novel uncultured bacterial lineages.</title>
        <authorList>
            <person name="Kadnikov V.V."/>
            <person name="Mardanov A.V."/>
            <person name="Beletsky A.V."/>
            <person name="Banks D."/>
            <person name="Pimenov N.V."/>
            <person name="Frank Y.A."/>
            <person name="Karnachuk O.V."/>
            <person name="Ravin N.V."/>
        </authorList>
    </citation>
    <scope>NUCLEOTIDE SEQUENCE [LARGE SCALE GENOMIC DNA]</scope>
    <source>
        <strain evidence="11">BY5</strain>
    </source>
</reference>
<dbReference type="PROSITE" id="PS50165">
    <property type="entry name" value="UVRC"/>
    <property type="match status" value="1"/>
</dbReference>
<evidence type="ECO:0000259" key="10">
    <source>
        <dbReference type="PROSITE" id="PS50165"/>
    </source>
</evidence>
<dbReference type="GO" id="GO:0009380">
    <property type="term" value="C:excinuclease repair complex"/>
    <property type="evidence" value="ECO:0007669"/>
    <property type="project" value="InterPro"/>
</dbReference>
<evidence type="ECO:0000256" key="7">
    <source>
        <dbReference type="SAM" id="MobiDB-lite"/>
    </source>
</evidence>
<dbReference type="SUPFAM" id="SSF47781">
    <property type="entry name" value="RuvA domain 2-like"/>
    <property type="match status" value="1"/>
</dbReference>
<keyword evidence="2 6" id="KW-0227">DNA damage</keyword>
<dbReference type="NCBIfam" id="TIGR00194">
    <property type="entry name" value="uvrC"/>
    <property type="match status" value="1"/>
</dbReference>
<dbReference type="Pfam" id="PF22920">
    <property type="entry name" value="UvrC_RNaseH"/>
    <property type="match status" value="1"/>
</dbReference>
<feature type="compositionally biased region" description="Basic and acidic residues" evidence="7">
    <location>
        <begin position="624"/>
        <end position="634"/>
    </location>
</feature>
<dbReference type="SMART" id="SM00465">
    <property type="entry name" value="GIYc"/>
    <property type="match status" value="1"/>
</dbReference>
<dbReference type="SUPFAM" id="SSF46600">
    <property type="entry name" value="C-terminal UvrC-binding domain of UvrB"/>
    <property type="match status" value="1"/>
</dbReference>
<evidence type="ECO:0000259" key="8">
    <source>
        <dbReference type="PROSITE" id="PS50151"/>
    </source>
</evidence>
<sequence>MGIARDDPARLKKLLATLPARPGVYLMRNASGEIVYVGKSRSLKNRVRSYFAGKRRDPKTAALVEAVADIEFIVTETEVEALILENNLIKRHRPRYNVMLKDSKTHPYLRVTMGEPFPRLEKVRRVVFGDGHAYFGPFPDEGGLKRIVDLLSRTLRLCVGKKVLRPDRPASKACLRYHLGYCQGACIGAVRPEEYRKIAEQAVEILSGRVPLDLAALRARMNELAAAYRYEEAAELRDTIMALESFFQAQKVELSRPVDRDLWGVAESPDRLVVSVFFVRGGKLLGHRVIEAEREPGAAVRSLLGHLMMQFYEQNLIPPRILVTPPPAPLAPLQDYLAGRCGHAVRFGTARRGPLHRLLRMASDNAREVLRNLKSPGPTRVAEGVIDLERRLNLPRLPMRIECIDISHLQGADPVASLVVAINGEPRRSEYRLFHIKGVAGIDDPAAIAEVTRRRFARQLREDGPLADLLIVDGGLAQARAAQAELTTLGVERPIFGLAKREEVLVPPEGEPIRLPHASPALRVLVRLRNEAHRFANTFRARTSARRVMRSALLNLPGVGPRTLQKILSEFGSLERASQTTPEELARRAGLSARLADLVHASLQPRSPKPPDAGPEHAPPAGDRPTRSDDETND</sequence>
<dbReference type="Proteomes" id="UP000252355">
    <property type="component" value="Unassembled WGS sequence"/>
</dbReference>
<dbReference type="InterPro" id="IPR038476">
    <property type="entry name" value="UvrC_RNase_H_dom_sf"/>
</dbReference>
<dbReference type="GO" id="GO:0003677">
    <property type="term" value="F:DNA binding"/>
    <property type="evidence" value="ECO:0007669"/>
    <property type="project" value="UniProtKB-UniRule"/>
</dbReference>
<comment type="function">
    <text evidence="6">The UvrABC repair system catalyzes the recognition and processing of DNA lesions. UvrC both incises the 5' and 3' sides of the lesion. The N-terminal half is responsible for the 3' incision and the C-terminal half is responsible for the 5' incision.</text>
</comment>
<feature type="domain" description="UvrC family homology region profile" evidence="10">
    <location>
        <begin position="264"/>
        <end position="483"/>
    </location>
</feature>
<feature type="region of interest" description="Disordered" evidence="7">
    <location>
        <begin position="599"/>
        <end position="634"/>
    </location>
</feature>
<dbReference type="EMBL" id="QOQW01000006">
    <property type="protein sequence ID" value="RCK80531.1"/>
    <property type="molecule type" value="Genomic_DNA"/>
</dbReference>
<dbReference type="Gene3D" id="3.30.420.340">
    <property type="entry name" value="UvrC, RNAse H endonuclease domain"/>
    <property type="match status" value="1"/>
</dbReference>
<dbReference type="PROSITE" id="PS50151">
    <property type="entry name" value="UVR"/>
    <property type="match status" value="1"/>
</dbReference>
<gene>
    <name evidence="6" type="primary">uvrC</name>
    <name evidence="11" type="ORF">OZSIB_3277</name>
</gene>
<dbReference type="Pfam" id="PF01541">
    <property type="entry name" value="GIY-YIG"/>
    <property type="match status" value="1"/>
</dbReference>
<dbReference type="InterPro" id="IPR047296">
    <property type="entry name" value="GIY-YIG_UvrC_Cho"/>
</dbReference>
<keyword evidence="1 6" id="KW-0963">Cytoplasm</keyword>
<evidence type="ECO:0000256" key="1">
    <source>
        <dbReference type="ARBA" id="ARBA00022490"/>
    </source>
</evidence>
<dbReference type="InterPro" id="IPR010994">
    <property type="entry name" value="RuvA_2-like"/>
</dbReference>
<dbReference type="Pfam" id="PF08459">
    <property type="entry name" value="UvrC_RNaseH_dom"/>
    <property type="match status" value="1"/>
</dbReference>
<evidence type="ECO:0000256" key="6">
    <source>
        <dbReference type="HAMAP-Rule" id="MF_00203"/>
    </source>
</evidence>
<feature type="domain" description="GIY-YIG" evidence="9">
    <location>
        <begin position="20"/>
        <end position="98"/>
    </location>
</feature>
<comment type="subunit">
    <text evidence="6">Interacts with UvrB in an incision complex.</text>
</comment>
<comment type="subcellular location">
    <subcellularLocation>
        <location evidence="6">Cytoplasm</location>
    </subcellularLocation>
</comment>
<comment type="similarity">
    <text evidence="6">Belongs to the UvrC family.</text>
</comment>
<dbReference type="AlphaFoldDB" id="A0A367ZT61"/>
<dbReference type="InterPro" id="IPR001162">
    <property type="entry name" value="UvrC_RNase_H_dom"/>
</dbReference>
<dbReference type="CDD" id="cd10434">
    <property type="entry name" value="GIY-YIG_UvrC_Cho"/>
    <property type="match status" value="1"/>
</dbReference>
<accession>A0A367ZT61</accession>
<dbReference type="InterPro" id="IPR001943">
    <property type="entry name" value="UVR_dom"/>
</dbReference>
<dbReference type="PANTHER" id="PTHR30562:SF1">
    <property type="entry name" value="UVRABC SYSTEM PROTEIN C"/>
    <property type="match status" value="1"/>
</dbReference>
<dbReference type="FunFam" id="3.40.1440.10:FF:000001">
    <property type="entry name" value="UvrABC system protein C"/>
    <property type="match status" value="1"/>
</dbReference>
<name>A0A367ZT61_9BACT</name>
<dbReference type="GO" id="GO:0006289">
    <property type="term" value="P:nucleotide-excision repair"/>
    <property type="evidence" value="ECO:0007669"/>
    <property type="project" value="UniProtKB-UniRule"/>
</dbReference>
<dbReference type="HAMAP" id="MF_00203">
    <property type="entry name" value="UvrC"/>
    <property type="match status" value="1"/>
</dbReference>
<dbReference type="GO" id="GO:0009432">
    <property type="term" value="P:SOS response"/>
    <property type="evidence" value="ECO:0007669"/>
    <property type="project" value="UniProtKB-UniRule"/>
</dbReference>
<comment type="caution">
    <text evidence="11">The sequence shown here is derived from an EMBL/GenBank/DDBJ whole genome shotgun (WGS) entry which is preliminary data.</text>
</comment>
<dbReference type="Pfam" id="PF02151">
    <property type="entry name" value="UVR"/>
    <property type="match status" value="1"/>
</dbReference>
<evidence type="ECO:0000256" key="2">
    <source>
        <dbReference type="ARBA" id="ARBA00022763"/>
    </source>
</evidence>
<dbReference type="PROSITE" id="PS50164">
    <property type="entry name" value="GIY_YIG"/>
    <property type="match status" value="1"/>
</dbReference>
<protein>
    <recommendedName>
        <fullName evidence="6">UvrABC system protein C</fullName>
        <shortName evidence="6">Protein UvrC</shortName>
    </recommendedName>
    <alternativeName>
        <fullName evidence="6">Excinuclease ABC subunit C</fullName>
    </alternativeName>
</protein>
<dbReference type="InterPro" id="IPR050066">
    <property type="entry name" value="UvrABC_protein_C"/>
</dbReference>
<dbReference type="InterPro" id="IPR035901">
    <property type="entry name" value="GIY-YIG_endonuc_sf"/>
</dbReference>
<keyword evidence="6" id="KW-0742">SOS response</keyword>
<keyword evidence="3 6" id="KW-0228">DNA excision</keyword>
<dbReference type="GO" id="GO:0005737">
    <property type="term" value="C:cytoplasm"/>
    <property type="evidence" value="ECO:0007669"/>
    <property type="project" value="UniProtKB-SubCell"/>
</dbReference>
<dbReference type="InterPro" id="IPR004791">
    <property type="entry name" value="UvrC"/>
</dbReference>
<dbReference type="Gene3D" id="3.40.1440.10">
    <property type="entry name" value="GIY-YIG endonuclease"/>
    <property type="match status" value="1"/>
</dbReference>
<evidence type="ECO:0000256" key="5">
    <source>
        <dbReference type="ARBA" id="ARBA00023204"/>
    </source>
</evidence>
<feature type="domain" description="UVR" evidence="8">
    <location>
        <begin position="211"/>
        <end position="246"/>
    </location>
</feature>
<dbReference type="GO" id="GO:0009381">
    <property type="term" value="F:excinuclease ABC activity"/>
    <property type="evidence" value="ECO:0007669"/>
    <property type="project" value="UniProtKB-UniRule"/>
</dbReference>
<dbReference type="InterPro" id="IPR000305">
    <property type="entry name" value="GIY-YIG_endonuc"/>
</dbReference>
<proteinExistence type="inferred from homology"/>
<evidence type="ECO:0000313" key="11">
    <source>
        <dbReference type="EMBL" id="RCK80531.1"/>
    </source>
</evidence>
<dbReference type="PANTHER" id="PTHR30562">
    <property type="entry name" value="UVRC/OXIDOREDUCTASE"/>
    <property type="match status" value="1"/>
</dbReference>
<evidence type="ECO:0000256" key="4">
    <source>
        <dbReference type="ARBA" id="ARBA00022881"/>
    </source>
</evidence>
<keyword evidence="5 6" id="KW-0234">DNA repair</keyword>
<evidence type="ECO:0000256" key="3">
    <source>
        <dbReference type="ARBA" id="ARBA00022769"/>
    </source>
</evidence>
<dbReference type="Gene3D" id="1.10.150.20">
    <property type="entry name" value="5' to 3' exonuclease, C-terminal subdomain"/>
    <property type="match status" value="1"/>
</dbReference>
<evidence type="ECO:0000313" key="12">
    <source>
        <dbReference type="Proteomes" id="UP000252355"/>
    </source>
</evidence>